<proteinExistence type="predicted"/>
<evidence type="ECO:0000256" key="1">
    <source>
        <dbReference type="SAM" id="MobiDB-lite"/>
    </source>
</evidence>
<keyword evidence="3" id="KW-1185">Reference proteome</keyword>
<feature type="region of interest" description="Disordered" evidence="1">
    <location>
        <begin position="41"/>
        <end position="63"/>
    </location>
</feature>
<dbReference type="Proteomes" id="UP000182658">
    <property type="component" value="Unassembled WGS sequence"/>
</dbReference>
<evidence type="ECO:0000313" key="2">
    <source>
        <dbReference type="EMBL" id="OIW25008.1"/>
    </source>
</evidence>
<reference evidence="2 3" key="1">
    <citation type="submission" date="2016-10" db="EMBL/GenBank/DDBJ databases">
        <title>Draft genome sequence of Coniochaeta ligniaria NRRL30616, a lignocellulolytic fungus for bioabatement of inhibitors in plant biomass hydrolysates.</title>
        <authorList>
            <consortium name="DOE Joint Genome Institute"/>
            <person name="Jimenez D.J."/>
            <person name="Hector R.E."/>
            <person name="Riley R."/>
            <person name="Sun H."/>
            <person name="Grigoriev I.V."/>
            <person name="Van Elsas J.D."/>
            <person name="Nichols N.N."/>
        </authorList>
    </citation>
    <scope>NUCLEOTIDE SEQUENCE [LARGE SCALE GENOMIC DNA]</scope>
    <source>
        <strain evidence="2 3">NRRL 30616</strain>
    </source>
</reference>
<evidence type="ECO:0008006" key="4">
    <source>
        <dbReference type="Google" id="ProtNLM"/>
    </source>
</evidence>
<dbReference type="InParanoid" id="A0A1J7J5C3"/>
<accession>A0A1J7J5C3</accession>
<sequence>MSDNNSVGRNFREGNPIDWGHITPPPGRDITHLMHFAPRSTEDLPAMTPPPAEEASESPSTSFNFEDVSLRKNVATIKADSLEFGYHVRRRPWESGNVHAPLIVTKSPEDGTLRPVKTLWQSNANIDDKILRRGAFSFVLNWIDRDEDEVRFGSESAPPVYPVFYTKEGYVYVPKKVLSTNHLYVEVKYVEFWGWSCQPTRSPPREFVYKSNVMTGLHAIKFPGQDAAPSLTNDRYSHCFQEEVKVLELLNMTGSSHFARLVGFPKHSGSGFLADCEWSRKRGYGWLPVLLGEKDKRSTYSLWKIFQCLAKACAVMAWGSEYPDFPVKGWDQIVHPDLGHDDVMVSQKLDRGHTCGGPGCIKIVDFRGALRLPASDVVNNPWKELDEALAQNGDSAKDKDEDKVPDPNTKVVHGWWTNVRAIGAMMKRAYEDPTAMRKRTRILFKEDIVVPDPELGVTDEASLSALAHLEQEAYWRRHVNKNRHQIPTARLERVIDACMAENPRDRITIPDLLLEITKGLRGVGDDAKPLHWEEDGQKLLIAQTHDRIRKLTTSGLYSRRDIGLRLHSAVCAEMDSLFKGRDSPVDLTKPPVKFKIRRDDRQKWDDVVRTPYINRHDEEGEVMHEKVDWEFETREVSVDSSSDEDPKERKYFSDHEIDYFVGTQLTGHRLERYMGRRPGNRDVS</sequence>
<name>A0A1J7J5C3_9PEZI</name>
<dbReference type="AlphaFoldDB" id="A0A1J7J5C3"/>
<feature type="region of interest" description="Disordered" evidence="1">
    <location>
        <begin position="1"/>
        <end position="22"/>
    </location>
</feature>
<evidence type="ECO:0000313" key="3">
    <source>
        <dbReference type="Proteomes" id="UP000182658"/>
    </source>
</evidence>
<dbReference type="EMBL" id="KV875102">
    <property type="protein sequence ID" value="OIW25008.1"/>
    <property type="molecule type" value="Genomic_DNA"/>
</dbReference>
<gene>
    <name evidence="2" type="ORF">CONLIGDRAFT_717959</name>
</gene>
<protein>
    <recommendedName>
        <fullName evidence="4">Protein kinase domain-containing protein</fullName>
    </recommendedName>
</protein>
<organism evidence="2 3">
    <name type="scientific">Coniochaeta ligniaria NRRL 30616</name>
    <dbReference type="NCBI Taxonomy" id="1408157"/>
    <lineage>
        <taxon>Eukaryota</taxon>
        <taxon>Fungi</taxon>
        <taxon>Dikarya</taxon>
        <taxon>Ascomycota</taxon>
        <taxon>Pezizomycotina</taxon>
        <taxon>Sordariomycetes</taxon>
        <taxon>Sordariomycetidae</taxon>
        <taxon>Coniochaetales</taxon>
        <taxon>Coniochaetaceae</taxon>
        <taxon>Coniochaeta</taxon>
    </lineage>
</organism>
<dbReference type="OrthoDB" id="5224528at2759"/>